<dbReference type="EMBL" id="AEPE02000004">
    <property type="protein sequence ID" value="EFZ37072.1"/>
    <property type="molecule type" value="Genomic_DNA"/>
</dbReference>
<dbReference type="eggNOG" id="ENOG5031GTW">
    <property type="taxonomic scope" value="Bacteria"/>
</dbReference>
<dbReference type="Pfam" id="PF20326">
    <property type="entry name" value="DUF6621"/>
    <property type="match status" value="1"/>
</dbReference>
<dbReference type="STRING" id="28134.SAMN05444288_0042"/>
<dbReference type="RefSeq" id="WP_004368379.1">
    <property type="nucleotide sequence ID" value="NZ_GL833118.1"/>
</dbReference>
<gene>
    <name evidence="1" type="ORF">HMPREF0663_11130</name>
</gene>
<reference evidence="1" key="1">
    <citation type="submission" date="2011-01" db="EMBL/GenBank/DDBJ databases">
        <authorList>
            <person name="Muzny D."/>
            <person name="Qin X."/>
            <person name="Buhay C."/>
            <person name="Dugan-Rocha S."/>
            <person name="Ding Y."/>
            <person name="Chen G."/>
            <person name="Hawes A."/>
            <person name="Holder M."/>
            <person name="Jhangiani S."/>
            <person name="Johnson A."/>
            <person name="Khan Z."/>
            <person name="Li Z."/>
            <person name="Liu W."/>
            <person name="Liu X."/>
            <person name="Perez L."/>
            <person name="Shen H."/>
            <person name="Wang Q."/>
            <person name="Watt J."/>
            <person name="Xi L."/>
            <person name="Xin Y."/>
            <person name="Zhou J."/>
            <person name="Deng J."/>
            <person name="Jiang H."/>
            <person name="Liu Y."/>
            <person name="Qu J."/>
            <person name="Song X.-Z."/>
            <person name="Zhang L."/>
            <person name="Villasana D."/>
            <person name="Johnson A."/>
            <person name="Liu J."/>
            <person name="Liyanage D."/>
            <person name="Lorensuhewa L."/>
            <person name="Robinson T."/>
            <person name="Song A."/>
            <person name="Song B.-B."/>
            <person name="Dinh H."/>
            <person name="Thornton R."/>
            <person name="Coyle M."/>
            <person name="Francisco L."/>
            <person name="Jackson L."/>
            <person name="Javaid M."/>
            <person name="Korchina V."/>
            <person name="Kovar C."/>
            <person name="Mata R."/>
            <person name="Mathew T."/>
            <person name="Ngo R."/>
            <person name="Nguyen L."/>
            <person name="Nguyen N."/>
            <person name="Okwuonu G."/>
            <person name="Ongeri F."/>
            <person name="Pham C."/>
            <person name="Simmons D."/>
            <person name="Wilczek-Boney K."/>
            <person name="Hale W."/>
            <person name="Jakkamsetti A."/>
            <person name="Pham P."/>
            <person name="Ruth R."/>
            <person name="San Lucas F."/>
            <person name="Warren J."/>
            <person name="Zhang J."/>
            <person name="Zhao Z."/>
            <person name="Zhou C."/>
            <person name="Zhu D."/>
            <person name="Lee S."/>
            <person name="Bess C."/>
            <person name="Blankenburg K."/>
            <person name="Forbes L."/>
            <person name="Fu Q."/>
            <person name="Gubbala S."/>
            <person name="Hirani K."/>
            <person name="Jayaseelan J.C."/>
            <person name="Lara F."/>
            <person name="Munidasa M."/>
            <person name="Palculict T."/>
            <person name="Patil S."/>
            <person name="Pu L.-L."/>
            <person name="Saada N."/>
            <person name="Tang L."/>
            <person name="Weissenberger G."/>
            <person name="Zhu Y."/>
            <person name="Hemphill L."/>
            <person name="Shang Y."/>
            <person name="Youmans B."/>
            <person name="Ayvaz T."/>
            <person name="Ross M."/>
            <person name="Santibanez J."/>
            <person name="Aqrawi P."/>
            <person name="Gross S."/>
            <person name="Joshi V."/>
            <person name="Fowler G."/>
            <person name="Nazareth L."/>
            <person name="Reid J."/>
            <person name="Worley K."/>
            <person name="Petrosino J."/>
            <person name="Highlander S."/>
            <person name="Gibbs R."/>
        </authorList>
    </citation>
    <scope>NUCLEOTIDE SEQUENCE [LARGE SCALE GENOMIC DNA]</scope>
    <source>
        <strain evidence="1">ATCC 33269</strain>
    </source>
</reference>
<dbReference type="InterPro" id="IPR046729">
    <property type="entry name" value="DUF6621"/>
</dbReference>
<comment type="caution">
    <text evidence="1">The sequence shown here is derived from an EMBL/GenBank/DDBJ whole genome shotgun (WGS) entry which is preliminary data.</text>
</comment>
<organism evidence="1 2">
    <name type="scientific">Hoylesella oralis ATCC 33269</name>
    <dbReference type="NCBI Taxonomy" id="873533"/>
    <lineage>
        <taxon>Bacteria</taxon>
        <taxon>Pseudomonadati</taxon>
        <taxon>Bacteroidota</taxon>
        <taxon>Bacteroidia</taxon>
        <taxon>Bacteroidales</taxon>
        <taxon>Prevotellaceae</taxon>
        <taxon>Hoylesella</taxon>
    </lineage>
</organism>
<protein>
    <submittedName>
        <fullName evidence="1">Uncharacterized protein</fullName>
    </submittedName>
</protein>
<name>E7RPM9_9BACT</name>
<evidence type="ECO:0000313" key="1">
    <source>
        <dbReference type="EMBL" id="EFZ37072.1"/>
    </source>
</evidence>
<keyword evidence="2" id="KW-1185">Reference proteome</keyword>
<sequence length="200" mass="22770">MNAQNTDNIKWSENVIIADADYIDNVAFNLIVNFERMIGRHIPQADMARWIDCISLDGGLREGEHQTQVVLIHHKNRRKMENFVPSAYEEELNGKAFKDNLGEFIVSSFPVEDMVGADGFFIDVLRTVCAQVDVKRIMIIPDTEKEGMLDSIRSTLHYLDDDSKRITVFSMQPLLGGNYRQEILGYSLMSALGIRADEIK</sequence>
<evidence type="ECO:0000313" key="2">
    <source>
        <dbReference type="Proteomes" id="UP000005580"/>
    </source>
</evidence>
<dbReference type="HOGENOM" id="CLU_114417_0_0_10"/>
<proteinExistence type="predicted"/>
<accession>E7RPM9</accession>
<dbReference type="Proteomes" id="UP000005580">
    <property type="component" value="Unassembled WGS sequence"/>
</dbReference>
<dbReference type="AlphaFoldDB" id="E7RPM9"/>